<protein>
    <submittedName>
        <fullName evidence="2">Penicillin-binding Protein dimerization domain protein</fullName>
    </submittedName>
</protein>
<dbReference type="SUPFAM" id="SSF56519">
    <property type="entry name" value="Penicillin binding protein dimerisation domain"/>
    <property type="match status" value="1"/>
</dbReference>
<sequence>MNNYPDFDKNFYQQEYRYIKLLSDVNPVVAQMVKDLKIKHYNETTRDRIPILHGLGLEPFVKRYYPYGSFLSNVLGYVDKN</sequence>
<organism evidence="2">
    <name type="scientific">candidate division CPR1 bacterium ADurb.Bin160</name>
    <dbReference type="NCBI Taxonomy" id="1852826"/>
    <lineage>
        <taxon>Bacteria</taxon>
        <taxon>candidate division CPR1</taxon>
    </lineage>
</organism>
<accession>A0A1V5ZQZ2</accession>
<gene>
    <name evidence="2" type="ORF">BWY04_00100</name>
</gene>
<evidence type="ECO:0000259" key="1">
    <source>
        <dbReference type="Pfam" id="PF03717"/>
    </source>
</evidence>
<dbReference type="InterPro" id="IPR005311">
    <property type="entry name" value="PBP_dimer"/>
</dbReference>
<dbReference type="AlphaFoldDB" id="A0A1V5ZQZ2"/>
<dbReference type="Proteomes" id="UP000485621">
    <property type="component" value="Unassembled WGS sequence"/>
</dbReference>
<feature type="domain" description="Penicillin-binding protein dimerisation" evidence="1">
    <location>
        <begin position="25"/>
        <end position="80"/>
    </location>
</feature>
<dbReference type="Gene3D" id="3.90.1310.10">
    <property type="entry name" value="Penicillin-binding protein 2a (Domain 2)"/>
    <property type="match status" value="1"/>
</dbReference>
<dbReference type="Pfam" id="PF03717">
    <property type="entry name" value="PBP_dimer"/>
    <property type="match status" value="1"/>
</dbReference>
<dbReference type="GO" id="GO:0008658">
    <property type="term" value="F:penicillin binding"/>
    <property type="evidence" value="ECO:0007669"/>
    <property type="project" value="InterPro"/>
</dbReference>
<name>A0A1V5ZQZ2_9BACT</name>
<proteinExistence type="predicted"/>
<comment type="caution">
    <text evidence="2">The sequence shown here is derived from an EMBL/GenBank/DDBJ whole genome shotgun (WGS) entry which is preliminary data.</text>
</comment>
<dbReference type="InterPro" id="IPR036138">
    <property type="entry name" value="PBP_dimer_sf"/>
</dbReference>
<reference evidence="2" key="1">
    <citation type="submission" date="2017-02" db="EMBL/GenBank/DDBJ databases">
        <title>Delving into the versatile metabolic prowess of the omnipresent phylum Bacteroidetes.</title>
        <authorList>
            <person name="Nobu M.K."/>
            <person name="Mei R."/>
            <person name="Narihiro T."/>
            <person name="Kuroda K."/>
            <person name="Liu W.-T."/>
        </authorList>
    </citation>
    <scope>NUCLEOTIDE SEQUENCE</scope>
    <source>
        <strain evidence="2">ADurb.Bin160</strain>
    </source>
</reference>
<evidence type="ECO:0000313" key="2">
    <source>
        <dbReference type="EMBL" id="OQB42663.1"/>
    </source>
</evidence>
<dbReference type="EMBL" id="MWDB01000001">
    <property type="protein sequence ID" value="OQB42663.1"/>
    <property type="molecule type" value="Genomic_DNA"/>
</dbReference>